<keyword evidence="2" id="KW-0846">Cobalamin</keyword>
<dbReference type="InterPro" id="IPR054158">
    <property type="entry name" value="RNR-II_ins_dom"/>
</dbReference>
<dbReference type="GO" id="GO:0031419">
    <property type="term" value="F:cobalamin binding"/>
    <property type="evidence" value="ECO:0007669"/>
    <property type="project" value="UniProtKB-KW"/>
</dbReference>
<dbReference type="Pfam" id="PF21995">
    <property type="entry name" value="RNR-II_ins_dom"/>
    <property type="match status" value="1"/>
</dbReference>
<dbReference type="InterPro" id="IPR050862">
    <property type="entry name" value="RdRp_reductase_class-2"/>
</dbReference>
<dbReference type="Proteomes" id="UP000516151">
    <property type="component" value="Segment"/>
</dbReference>
<protein>
    <submittedName>
        <fullName evidence="6">Ribonucleotide reductase</fullName>
    </submittedName>
</protein>
<name>A0A7G9UYL8_9CAUD</name>
<gene>
    <name evidence="6" type="primary">20</name>
    <name evidence="6" type="ORF">SEA_FAUST_20</name>
</gene>
<evidence type="ECO:0000313" key="6">
    <source>
        <dbReference type="EMBL" id="QNN99123.1"/>
    </source>
</evidence>
<comment type="cofactor">
    <cofactor evidence="1">
        <name>adenosylcob(III)alamin</name>
        <dbReference type="ChEBI" id="CHEBI:18408"/>
    </cofactor>
</comment>
<accession>A0A7G9UYL8</accession>
<reference evidence="6 7" key="1">
    <citation type="submission" date="2020-06" db="EMBL/GenBank/DDBJ databases">
        <authorList>
            <person name="Arora M.N."/>
            <person name="Dalling M.T."/>
            <person name="Dawson S.P.M."/>
            <person name="Elia S.N."/>
            <person name="Burke B."/>
            <person name="Shaffer C.D."/>
            <person name="Weston-Hafer K.A."/>
            <person name="Garlena R.A."/>
            <person name="Russell D.A."/>
            <person name="Pope W.H."/>
            <person name="Jacobs-Sera D."/>
            <person name="Hatfull G.F."/>
        </authorList>
    </citation>
    <scope>NUCLEOTIDE SEQUENCE [LARGE SCALE GENOMIC DNA]</scope>
</reference>
<dbReference type="KEGG" id="vg:77927315"/>
<feature type="domain" description="B12-dependent ribonucleotide reductase insertion" evidence="5">
    <location>
        <begin position="147"/>
        <end position="206"/>
    </location>
</feature>
<proteinExistence type="predicted"/>
<evidence type="ECO:0000256" key="1">
    <source>
        <dbReference type="ARBA" id="ARBA00001922"/>
    </source>
</evidence>
<dbReference type="Gene3D" id="3.20.70.20">
    <property type="match status" value="3"/>
</dbReference>
<evidence type="ECO:0000256" key="3">
    <source>
        <dbReference type="ARBA" id="ARBA00023002"/>
    </source>
</evidence>
<evidence type="ECO:0000256" key="4">
    <source>
        <dbReference type="ARBA" id="ARBA00023285"/>
    </source>
</evidence>
<keyword evidence="7" id="KW-1185">Reference proteome</keyword>
<evidence type="ECO:0000313" key="7">
    <source>
        <dbReference type="Proteomes" id="UP000516151"/>
    </source>
</evidence>
<keyword evidence="4" id="KW-0170">Cobalt</keyword>
<dbReference type="RefSeq" id="YP_010651630.1">
    <property type="nucleotide sequence ID" value="NC_070783.1"/>
</dbReference>
<evidence type="ECO:0000256" key="2">
    <source>
        <dbReference type="ARBA" id="ARBA00022628"/>
    </source>
</evidence>
<dbReference type="GeneID" id="77927315"/>
<sequence>MNFIDATGRISDPYRNFIHLSRYSRWLESEGRRETWVETVDRYINFITNHLKTNNGYEAPSEHVELVRTYILEHKALPSMRALMTAGPALERNNIAGYNCSYVVLDNPTAFDEILYILMNGTGVGFSAEERYVSQLPVIPQLHDSENVIVVEDSKEGWANAYKELVAGLYNGVIQSWDVSKVRPAGARLKTFGGRASGPAPLVELFEFTVDTFLKAQGRKLTDLEAHDIVCEIASVVVVGGVRRSALISLGDLNSEGHRTAKSGEWWVDNGQRALANNSAVFDSKPSRERFDQEWQSLIDSGSGERGIFSREASKKQAAKYGRRSHDIDYGTNPCSEIILRPNQFCNLTTVVVAGEDTVEDLERKVTAATILGTWQSTMTNFKYLRPIWKQNTEEERLLGVSMTGPFGNKLLNGTHGLDETGKVLDHLREIAVATNNAVAIAIGINPAAAVTCVKPEGTSSQLTLTSSGLHTWHNEEYVRTVRMDMKDSLTQFMMDAGFPWEPDVMNPENTAVFSFPIKAPEGALTRNDLSATEHLDLWMTYQRHWCEHKPSVTIYVKPDEWETVGNWVYDNFDEVSGISFLPHSEHTYQQAPYQDITSDEYNEWLDRMPKDVDWDMLSSYELEDGTTGTQELACTAGACEIVDTVK</sequence>
<dbReference type="EMBL" id="MT684598">
    <property type="protein sequence ID" value="QNN99123.1"/>
    <property type="molecule type" value="Genomic_DNA"/>
</dbReference>
<organism evidence="6 7">
    <name type="scientific">Streptomyces phage Faust</name>
    <dbReference type="NCBI Taxonomy" id="2767565"/>
    <lineage>
        <taxon>Viruses</taxon>
        <taxon>Duplodnaviria</taxon>
        <taxon>Heunggongvirae</taxon>
        <taxon>Uroviricota</taxon>
        <taxon>Caudoviricetes</taxon>
        <taxon>Stanwilliamsviridae</taxon>
        <taxon>Loccivirinae</taxon>
        <taxon>Faustvirus</taxon>
        <taxon>Faustvirus faust</taxon>
    </lineage>
</organism>
<dbReference type="SUPFAM" id="SSF51998">
    <property type="entry name" value="PFL-like glycyl radical enzymes"/>
    <property type="match status" value="1"/>
</dbReference>
<evidence type="ECO:0000259" key="5">
    <source>
        <dbReference type="Pfam" id="PF21995"/>
    </source>
</evidence>
<keyword evidence="3" id="KW-0560">Oxidoreductase</keyword>
<dbReference type="PANTHER" id="PTHR43371:SF1">
    <property type="entry name" value="RIBONUCLEOSIDE-DIPHOSPHATE REDUCTASE"/>
    <property type="match status" value="1"/>
</dbReference>
<dbReference type="GO" id="GO:0004748">
    <property type="term" value="F:ribonucleoside-diphosphate reductase activity, thioredoxin disulfide as acceptor"/>
    <property type="evidence" value="ECO:0007669"/>
    <property type="project" value="TreeGrafter"/>
</dbReference>
<dbReference type="PANTHER" id="PTHR43371">
    <property type="entry name" value="VITAMIN B12-DEPENDENT RIBONUCLEOTIDE REDUCTASE"/>
    <property type="match status" value="1"/>
</dbReference>